<evidence type="ECO:0000313" key="2">
    <source>
        <dbReference type="EMBL" id="SIT42987.1"/>
    </source>
</evidence>
<dbReference type="AlphaFoldDB" id="A0A1N7S6N0"/>
<name>A0A1N7S6N0_9BURK</name>
<keyword evidence="3" id="KW-1185">Reference proteome</keyword>
<feature type="region of interest" description="Disordered" evidence="1">
    <location>
        <begin position="27"/>
        <end position="64"/>
    </location>
</feature>
<gene>
    <name evidence="2" type="ORF">BN2475_400024</name>
</gene>
<dbReference type="EMBL" id="CYGX02000040">
    <property type="protein sequence ID" value="SIT42987.1"/>
    <property type="molecule type" value="Genomic_DNA"/>
</dbReference>
<reference evidence="2 3" key="1">
    <citation type="submission" date="2016-12" db="EMBL/GenBank/DDBJ databases">
        <authorList>
            <person name="Song W.-J."/>
            <person name="Kurnit D.M."/>
        </authorList>
    </citation>
    <scope>NUCLEOTIDE SEQUENCE [LARGE SCALE GENOMIC DNA]</scope>
    <source>
        <strain evidence="2 3">STM7296</strain>
    </source>
</reference>
<evidence type="ECO:0000256" key="1">
    <source>
        <dbReference type="SAM" id="MobiDB-lite"/>
    </source>
</evidence>
<evidence type="ECO:0000313" key="3">
    <source>
        <dbReference type="Proteomes" id="UP000187012"/>
    </source>
</evidence>
<dbReference type="STRING" id="1247936.BN2475_400024"/>
<sequence length="64" mass="7058">MRVAGRWTPVAKHWSRVAGRWTLDAGHRSPVARHGGPERPTRMKAGVPPVLASHRPVPTCARQC</sequence>
<organism evidence="2 3">
    <name type="scientific">Paraburkholderia ribeironis</name>
    <dbReference type="NCBI Taxonomy" id="1247936"/>
    <lineage>
        <taxon>Bacteria</taxon>
        <taxon>Pseudomonadati</taxon>
        <taxon>Pseudomonadota</taxon>
        <taxon>Betaproteobacteria</taxon>
        <taxon>Burkholderiales</taxon>
        <taxon>Burkholderiaceae</taxon>
        <taxon>Paraburkholderia</taxon>
    </lineage>
</organism>
<accession>A0A1N7S6N0</accession>
<dbReference type="Proteomes" id="UP000187012">
    <property type="component" value="Unassembled WGS sequence"/>
</dbReference>
<protein>
    <submittedName>
        <fullName evidence="2">Uncharacterized protein</fullName>
    </submittedName>
</protein>
<proteinExistence type="predicted"/>